<dbReference type="Pfam" id="PF03466">
    <property type="entry name" value="LysR_substrate"/>
    <property type="match status" value="1"/>
</dbReference>
<reference evidence="2 3" key="1">
    <citation type="submission" date="2023-03" db="EMBL/GenBank/DDBJ databases">
        <title>Bacillus Genome Sequencing.</title>
        <authorList>
            <person name="Dunlap C."/>
        </authorList>
    </citation>
    <scope>NUCLEOTIDE SEQUENCE [LARGE SCALE GENOMIC DNA]</scope>
    <source>
        <strain evidence="2 3">B-4107</strain>
    </source>
</reference>
<gene>
    <name evidence="2" type="ORF">P5F74_21425</name>
</gene>
<name>A0ABU6NR65_9BACI</name>
<dbReference type="InterPro" id="IPR005119">
    <property type="entry name" value="LysR_subst-bd"/>
</dbReference>
<evidence type="ECO:0000313" key="3">
    <source>
        <dbReference type="Proteomes" id="UP001341820"/>
    </source>
</evidence>
<comment type="caution">
    <text evidence="2">The sequence shown here is derived from an EMBL/GenBank/DDBJ whole genome shotgun (WGS) entry which is preliminary data.</text>
</comment>
<organism evidence="2 3">
    <name type="scientific">Shouchella miscanthi</name>
    <dbReference type="NCBI Taxonomy" id="2598861"/>
    <lineage>
        <taxon>Bacteria</taxon>
        <taxon>Bacillati</taxon>
        <taxon>Bacillota</taxon>
        <taxon>Bacilli</taxon>
        <taxon>Bacillales</taxon>
        <taxon>Bacillaceae</taxon>
        <taxon>Shouchella</taxon>
    </lineage>
</organism>
<protein>
    <submittedName>
        <fullName evidence="2">LysR substrate-binding domain-containing protein</fullName>
    </submittedName>
</protein>
<evidence type="ECO:0000313" key="2">
    <source>
        <dbReference type="EMBL" id="MED4130676.1"/>
    </source>
</evidence>
<feature type="domain" description="LysR substrate-binding" evidence="1">
    <location>
        <begin position="2"/>
        <end position="65"/>
    </location>
</feature>
<dbReference type="Gene3D" id="3.40.190.290">
    <property type="match status" value="1"/>
</dbReference>
<accession>A0ABU6NR65</accession>
<sequence>MPSIEAIKKCVICGLGISFLPHSTVKNEIERKELKEISTTIPEKNVSIYTAFHKDKYVSANLAVFNEIKSQV</sequence>
<evidence type="ECO:0000259" key="1">
    <source>
        <dbReference type="Pfam" id="PF03466"/>
    </source>
</evidence>
<dbReference type="EMBL" id="JAROAS010000077">
    <property type="protein sequence ID" value="MED4130676.1"/>
    <property type="molecule type" value="Genomic_DNA"/>
</dbReference>
<dbReference type="SUPFAM" id="SSF53850">
    <property type="entry name" value="Periplasmic binding protein-like II"/>
    <property type="match status" value="1"/>
</dbReference>
<dbReference type="Proteomes" id="UP001341820">
    <property type="component" value="Unassembled WGS sequence"/>
</dbReference>
<dbReference type="RefSeq" id="WP_246117098.1">
    <property type="nucleotide sequence ID" value="NZ_CP042163.1"/>
</dbReference>
<proteinExistence type="predicted"/>
<keyword evidence="3" id="KW-1185">Reference proteome</keyword>